<dbReference type="EMBL" id="JAUIZM010000007">
    <property type="protein sequence ID" value="KAK1374739.1"/>
    <property type="molecule type" value="Genomic_DNA"/>
</dbReference>
<keyword evidence="1" id="KW-0479">Metal-binding</keyword>
<dbReference type="Pfam" id="PF10551">
    <property type="entry name" value="MULE"/>
    <property type="match status" value="1"/>
</dbReference>
<evidence type="ECO:0000313" key="6">
    <source>
        <dbReference type="EMBL" id="KAK1374739.1"/>
    </source>
</evidence>
<gene>
    <name evidence="6" type="ORF">POM88_030932</name>
</gene>
<protein>
    <recommendedName>
        <fullName evidence="5">SWIM-type domain-containing protein</fullName>
    </recommendedName>
</protein>
<feature type="domain" description="SWIM-type" evidence="5">
    <location>
        <begin position="128"/>
        <end position="169"/>
    </location>
</feature>
<dbReference type="Pfam" id="PF04434">
    <property type="entry name" value="SWIM"/>
    <property type="match status" value="1"/>
</dbReference>
<dbReference type="InterPro" id="IPR006564">
    <property type="entry name" value="Znf_PMZ"/>
</dbReference>
<dbReference type="AlphaFoldDB" id="A0AAD8HWF6"/>
<dbReference type="SMART" id="SM00575">
    <property type="entry name" value="ZnF_PMZ"/>
    <property type="match status" value="1"/>
</dbReference>
<keyword evidence="2 4" id="KW-0863">Zinc-finger</keyword>
<accession>A0AAD8HWF6</accession>
<dbReference type="PROSITE" id="PS50966">
    <property type="entry name" value="ZF_SWIM"/>
    <property type="match status" value="1"/>
</dbReference>
<organism evidence="6 7">
    <name type="scientific">Heracleum sosnowskyi</name>
    <dbReference type="NCBI Taxonomy" id="360622"/>
    <lineage>
        <taxon>Eukaryota</taxon>
        <taxon>Viridiplantae</taxon>
        <taxon>Streptophyta</taxon>
        <taxon>Embryophyta</taxon>
        <taxon>Tracheophyta</taxon>
        <taxon>Spermatophyta</taxon>
        <taxon>Magnoliopsida</taxon>
        <taxon>eudicotyledons</taxon>
        <taxon>Gunneridae</taxon>
        <taxon>Pentapetalae</taxon>
        <taxon>asterids</taxon>
        <taxon>campanulids</taxon>
        <taxon>Apiales</taxon>
        <taxon>Apiaceae</taxon>
        <taxon>Apioideae</taxon>
        <taxon>apioid superclade</taxon>
        <taxon>Tordylieae</taxon>
        <taxon>Tordyliinae</taxon>
        <taxon>Heracleum</taxon>
    </lineage>
</organism>
<comment type="caution">
    <text evidence="6">The sequence shown here is derived from an EMBL/GenBank/DDBJ whole genome shotgun (WGS) entry which is preliminary data.</text>
</comment>
<reference evidence="6" key="1">
    <citation type="submission" date="2023-02" db="EMBL/GenBank/DDBJ databases">
        <title>Genome of toxic invasive species Heracleum sosnowskyi carries increased number of genes despite the absence of recent whole-genome duplications.</title>
        <authorList>
            <person name="Schelkunov M."/>
            <person name="Shtratnikova V."/>
            <person name="Makarenko M."/>
            <person name="Klepikova A."/>
            <person name="Omelchenko D."/>
            <person name="Novikova G."/>
            <person name="Obukhova E."/>
            <person name="Bogdanov V."/>
            <person name="Penin A."/>
            <person name="Logacheva M."/>
        </authorList>
    </citation>
    <scope>NUCLEOTIDE SEQUENCE</scope>
    <source>
        <strain evidence="6">Hsosn_3</strain>
        <tissue evidence="6">Leaf</tissue>
    </source>
</reference>
<evidence type="ECO:0000256" key="1">
    <source>
        <dbReference type="ARBA" id="ARBA00022723"/>
    </source>
</evidence>
<sequence length="266" mass="31038">MSWEWIFEKFRIAYIRREDMVIVLDRHESIIKGAKKIYPEVPNVFCIFHLLGNIKSKFKKNLKKIKDAFFSAANAYSVKKFQYHMKELEKVDKRVRVYLEDVGYEKWAKKNYLLSVDLTVNPTNHILFEVLNGDKKNVVDLNAKSCSCKRFQMDEISCAHAIVVFQKCNIDPYEYCSVYYKKETVVAAYKGTVYPAGNRDTWEVPQIVKSLIVNPPEGRIQVGRPKKRRCKASWEKNGKTLKPIICGKCKQSGHNRRSCRNPVKND</sequence>
<evidence type="ECO:0000256" key="4">
    <source>
        <dbReference type="PROSITE-ProRule" id="PRU00325"/>
    </source>
</evidence>
<evidence type="ECO:0000256" key="3">
    <source>
        <dbReference type="ARBA" id="ARBA00022833"/>
    </source>
</evidence>
<dbReference type="PANTHER" id="PTHR31973:SF113">
    <property type="entry name" value="PROTEIN FAR1-RELATED SEQUENCE 5-LIKE"/>
    <property type="match status" value="1"/>
</dbReference>
<reference evidence="6" key="2">
    <citation type="submission" date="2023-05" db="EMBL/GenBank/DDBJ databases">
        <authorList>
            <person name="Schelkunov M.I."/>
        </authorList>
    </citation>
    <scope>NUCLEOTIDE SEQUENCE</scope>
    <source>
        <strain evidence="6">Hsosn_3</strain>
        <tissue evidence="6">Leaf</tissue>
    </source>
</reference>
<proteinExistence type="predicted"/>
<evidence type="ECO:0000256" key="2">
    <source>
        <dbReference type="ARBA" id="ARBA00022771"/>
    </source>
</evidence>
<dbReference type="InterPro" id="IPR007527">
    <property type="entry name" value="Znf_SWIM"/>
</dbReference>
<dbReference type="Proteomes" id="UP001237642">
    <property type="component" value="Unassembled WGS sequence"/>
</dbReference>
<dbReference type="PANTHER" id="PTHR31973">
    <property type="entry name" value="POLYPROTEIN, PUTATIVE-RELATED"/>
    <property type="match status" value="1"/>
</dbReference>
<name>A0AAD8HWF6_9APIA</name>
<dbReference type="InterPro" id="IPR018289">
    <property type="entry name" value="MULE_transposase_dom"/>
</dbReference>
<keyword evidence="7" id="KW-1185">Reference proteome</keyword>
<keyword evidence="3" id="KW-0862">Zinc</keyword>
<dbReference type="GO" id="GO:0008270">
    <property type="term" value="F:zinc ion binding"/>
    <property type="evidence" value="ECO:0007669"/>
    <property type="project" value="UniProtKB-KW"/>
</dbReference>
<evidence type="ECO:0000313" key="7">
    <source>
        <dbReference type="Proteomes" id="UP001237642"/>
    </source>
</evidence>
<evidence type="ECO:0000259" key="5">
    <source>
        <dbReference type="PROSITE" id="PS50966"/>
    </source>
</evidence>